<reference evidence="2 3" key="1">
    <citation type="submission" date="2018-09" db="EMBL/GenBank/DDBJ databases">
        <title>Arachidicoccus sp. nov., a bacterium isolated from soil.</title>
        <authorList>
            <person name="Weon H.-Y."/>
            <person name="Kwon S.-W."/>
            <person name="Lee S.A."/>
        </authorList>
    </citation>
    <scope>NUCLEOTIDE SEQUENCE [LARGE SCALE GENOMIC DNA]</scope>
    <source>
        <strain evidence="2 3">KIS59-12</strain>
    </source>
</reference>
<feature type="domain" description="N-acetyltransferase" evidence="1">
    <location>
        <begin position="8"/>
        <end position="150"/>
    </location>
</feature>
<dbReference type="GO" id="GO:0016747">
    <property type="term" value="F:acyltransferase activity, transferring groups other than amino-acyl groups"/>
    <property type="evidence" value="ECO:0007669"/>
    <property type="project" value="InterPro"/>
</dbReference>
<keyword evidence="2" id="KW-0808">Transferase</keyword>
<dbReference type="InterPro" id="IPR000182">
    <property type="entry name" value="GNAT_dom"/>
</dbReference>
<proteinExistence type="predicted"/>
<name>A0A386HMS9_9BACT</name>
<dbReference type="Gene3D" id="3.40.630.30">
    <property type="match status" value="1"/>
</dbReference>
<organism evidence="2 3">
    <name type="scientific">Arachidicoccus soli</name>
    <dbReference type="NCBI Taxonomy" id="2341117"/>
    <lineage>
        <taxon>Bacteria</taxon>
        <taxon>Pseudomonadati</taxon>
        <taxon>Bacteroidota</taxon>
        <taxon>Chitinophagia</taxon>
        <taxon>Chitinophagales</taxon>
        <taxon>Chitinophagaceae</taxon>
        <taxon>Arachidicoccus</taxon>
    </lineage>
</organism>
<dbReference type="RefSeq" id="WP_119985234.1">
    <property type="nucleotide sequence ID" value="NZ_CP032489.1"/>
</dbReference>
<dbReference type="AlphaFoldDB" id="A0A386HMS9"/>
<protein>
    <submittedName>
        <fullName evidence="2">GNAT family N-acetyltransferase</fullName>
    </submittedName>
</protein>
<evidence type="ECO:0000259" key="1">
    <source>
        <dbReference type="PROSITE" id="PS51186"/>
    </source>
</evidence>
<accession>A0A386HMS9</accession>
<dbReference type="InterPro" id="IPR016181">
    <property type="entry name" value="Acyl_CoA_acyltransferase"/>
</dbReference>
<dbReference type="Proteomes" id="UP000266118">
    <property type="component" value="Chromosome"/>
</dbReference>
<gene>
    <name evidence="2" type="ORF">D6B99_03740</name>
</gene>
<dbReference type="EMBL" id="CP032489">
    <property type="protein sequence ID" value="AYD46801.1"/>
    <property type="molecule type" value="Genomic_DNA"/>
</dbReference>
<evidence type="ECO:0000313" key="3">
    <source>
        <dbReference type="Proteomes" id="UP000266118"/>
    </source>
</evidence>
<dbReference type="Pfam" id="PF13673">
    <property type="entry name" value="Acetyltransf_10"/>
    <property type="match status" value="1"/>
</dbReference>
<dbReference type="OrthoDB" id="9796171at2"/>
<dbReference type="PROSITE" id="PS51186">
    <property type="entry name" value="GNAT"/>
    <property type="match status" value="1"/>
</dbReference>
<evidence type="ECO:0000313" key="2">
    <source>
        <dbReference type="EMBL" id="AYD46801.1"/>
    </source>
</evidence>
<keyword evidence="3" id="KW-1185">Reference proteome</keyword>
<sequence>MNLEFICKKFDELSLIELYRILQIRNQVFYVEQRCDDLDLDDRDQQSYHLMVYNDDILCGYARLLPPGLAYKEISIGRVAVSINYRGENIGRRLMEASITDSYKLFGKGTIKISGQLYLQKFYESLGFEKISEVYLEAGIEHIKMKRSYHETI</sequence>
<dbReference type="KEGG" id="ark:D6B99_03740"/>
<dbReference type="SUPFAM" id="SSF55729">
    <property type="entry name" value="Acyl-CoA N-acyltransferases (Nat)"/>
    <property type="match status" value="1"/>
</dbReference>
<dbReference type="CDD" id="cd04301">
    <property type="entry name" value="NAT_SF"/>
    <property type="match status" value="1"/>
</dbReference>